<dbReference type="STRING" id="321339.SAMN05444340_11696"/>
<accession>A0A1H3MDU1</accession>
<sequence>MTIHFTPAKSATGKIRLSRVLGHHEIRRRPSGPS</sequence>
<dbReference type="AlphaFoldDB" id="A0A1H3MDU1"/>
<keyword evidence="3" id="KW-1185">Reference proteome</keyword>
<name>A0A1H3MDU1_9RHOB</name>
<feature type="region of interest" description="Disordered" evidence="1">
    <location>
        <begin position="1"/>
        <end position="34"/>
    </location>
</feature>
<evidence type="ECO:0000256" key="1">
    <source>
        <dbReference type="SAM" id="MobiDB-lite"/>
    </source>
</evidence>
<dbReference type="Proteomes" id="UP000199286">
    <property type="component" value="Unassembled WGS sequence"/>
</dbReference>
<evidence type="ECO:0000313" key="3">
    <source>
        <dbReference type="Proteomes" id="UP000199286"/>
    </source>
</evidence>
<reference evidence="2 3" key="1">
    <citation type="submission" date="2016-10" db="EMBL/GenBank/DDBJ databases">
        <authorList>
            <person name="de Groot N.N."/>
        </authorList>
    </citation>
    <scope>NUCLEOTIDE SEQUENCE [LARGE SCALE GENOMIC DNA]</scope>
    <source>
        <strain evidence="2 3">DSM 26880</strain>
    </source>
</reference>
<gene>
    <name evidence="2" type="ORF">SAMN05444340_11696</name>
</gene>
<feature type="compositionally biased region" description="Basic residues" evidence="1">
    <location>
        <begin position="25"/>
        <end position="34"/>
    </location>
</feature>
<evidence type="ECO:0000313" key="2">
    <source>
        <dbReference type="EMBL" id="SDY74468.1"/>
    </source>
</evidence>
<organism evidence="2 3">
    <name type="scientific">Citreimonas salinaria</name>
    <dbReference type="NCBI Taxonomy" id="321339"/>
    <lineage>
        <taxon>Bacteria</taxon>
        <taxon>Pseudomonadati</taxon>
        <taxon>Pseudomonadota</taxon>
        <taxon>Alphaproteobacteria</taxon>
        <taxon>Rhodobacterales</taxon>
        <taxon>Roseobacteraceae</taxon>
        <taxon>Citreimonas</taxon>
    </lineage>
</organism>
<proteinExistence type="predicted"/>
<dbReference type="EMBL" id="FNPF01000016">
    <property type="protein sequence ID" value="SDY74468.1"/>
    <property type="molecule type" value="Genomic_DNA"/>
</dbReference>
<protein>
    <submittedName>
        <fullName evidence="2">Uncharacterized protein</fullName>
    </submittedName>
</protein>